<dbReference type="InterPro" id="IPR041645">
    <property type="entry name" value="ADAMTS_CR_2"/>
</dbReference>
<dbReference type="FunFam" id="3.40.390.10:FF:000092">
    <property type="entry name" value="Stall, isoform C"/>
    <property type="match status" value="1"/>
</dbReference>
<dbReference type="PANTHER" id="PTHR13723:SF275">
    <property type="entry name" value="STALL, ISOFORM C"/>
    <property type="match status" value="1"/>
</dbReference>
<feature type="compositionally biased region" description="Basic and acidic residues" evidence="9">
    <location>
        <begin position="880"/>
        <end position="899"/>
    </location>
</feature>
<dbReference type="OrthoDB" id="9942326at2759"/>
<dbReference type="GO" id="GO:0006508">
    <property type="term" value="P:proteolysis"/>
    <property type="evidence" value="ECO:0007669"/>
    <property type="project" value="UniProtKB-KW"/>
</dbReference>
<name>A0A9P9YIP5_9MUSC</name>
<keyword evidence="3" id="KW-0378">Hydrolase</keyword>
<evidence type="ECO:0000256" key="10">
    <source>
        <dbReference type="SAM" id="SignalP"/>
    </source>
</evidence>
<dbReference type="GO" id="GO:0004222">
    <property type="term" value="F:metalloendopeptidase activity"/>
    <property type="evidence" value="ECO:0007669"/>
    <property type="project" value="InterPro"/>
</dbReference>
<evidence type="ECO:0000256" key="4">
    <source>
        <dbReference type="ARBA" id="ARBA00022833"/>
    </source>
</evidence>
<feature type="binding site" evidence="8">
    <location>
        <position position="503"/>
    </location>
    <ligand>
        <name>Zn(2+)</name>
        <dbReference type="ChEBI" id="CHEBI:29105"/>
        <note>catalytic</note>
    </ligand>
</feature>
<dbReference type="CDD" id="cd04273">
    <property type="entry name" value="ZnMc_ADAMTS_like"/>
    <property type="match status" value="1"/>
</dbReference>
<dbReference type="InterPro" id="IPR000884">
    <property type="entry name" value="TSP1_rpt"/>
</dbReference>
<dbReference type="PROSITE" id="PS50215">
    <property type="entry name" value="ADAM_MEPRO"/>
    <property type="match status" value="1"/>
</dbReference>
<keyword evidence="13" id="KW-1185">Reference proteome</keyword>
<comment type="caution">
    <text evidence="8">Lacks conserved residue(s) required for the propagation of feature annotation.</text>
</comment>
<organism evidence="12 13">
    <name type="scientific">Drosophila gunungcola</name>
    <name type="common">fruit fly</name>
    <dbReference type="NCBI Taxonomy" id="103775"/>
    <lineage>
        <taxon>Eukaryota</taxon>
        <taxon>Metazoa</taxon>
        <taxon>Ecdysozoa</taxon>
        <taxon>Arthropoda</taxon>
        <taxon>Hexapoda</taxon>
        <taxon>Insecta</taxon>
        <taxon>Pterygota</taxon>
        <taxon>Neoptera</taxon>
        <taxon>Endopterygota</taxon>
        <taxon>Diptera</taxon>
        <taxon>Brachycera</taxon>
        <taxon>Muscomorpha</taxon>
        <taxon>Ephydroidea</taxon>
        <taxon>Drosophilidae</taxon>
        <taxon>Drosophila</taxon>
        <taxon>Sophophora</taxon>
    </lineage>
</organism>
<feature type="domain" description="Peptidase M12B" evidence="11">
    <location>
        <begin position="343"/>
        <end position="558"/>
    </location>
</feature>
<feature type="region of interest" description="Disordered" evidence="9">
    <location>
        <begin position="105"/>
        <end position="159"/>
    </location>
</feature>
<protein>
    <recommendedName>
        <fullName evidence="11">Peptidase M12B domain-containing protein</fullName>
    </recommendedName>
</protein>
<feature type="region of interest" description="Disordered" evidence="9">
    <location>
        <begin position="258"/>
        <end position="333"/>
    </location>
</feature>
<evidence type="ECO:0000256" key="6">
    <source>
        <dbReference type="ARBA" id="ARBA00023157"/>
    </source>
</evidence>
<dbReference type="AlphaFoldDB" id="A0A9P9YIP5"/>
<dbReference type="GO" id="GO:0030198">
    <property type="term" value="P:extracellular matrix organization"/>
    <property type="evidence" value="ECO:0007669"/>
    <property type="project" value="TreeGrafter"/>
</dbReference>
<sequence>MTVSAIGSNRHRRLALIVLTTLWLLIDATASSSSSSSSASVPKSVSIELRRKRSLHYNGIQLDENTLVGHLREHERALIFGSRSPEEAPEFKLVHLAQQQEELQEGTFPDEDGAQVAEEGNPRKQRLRRSLPTQDDDHRDAGGRKEELPPPMDDGGDGGEAVEARLQLQQSPQLIDDAFIFIRRTENGTQFVEHSPQLLKRLERCFYRSPAAALDLCEPGNVRGVFQQNGSDLVIHPLPQRFGTGTHVLYQARVDRSGYSGASSRRTETPPLDSQLQFEPDAEEFNEPRRRLQAQPPLKLRFQPRHHHHHHHHQHHTQQRHRRRRRYIGDPPRSRWSDIPEELFIETAIFVDSDLYAHMQRNFPTNTESKVVSFLLAMINGVQLLYHHPTLGRRINFVLKRLEIWKSWDPPGLVRSRDVENYLNSFCKWQEKLNPFSDADPLHYDHALVLTGLDLVTYEKGKANSQVVGMATVKGMCTSIYSCTINEAKHFESVFVVAHEIGHNLGMRHDAKEISCDPTMHIMSPKLGSGKVTWSKCSRTYLEDFLMDPQAECLFDRDQYAGPWDHTAGGRLPGERFNANQQCMLRFGKNFMQASTQSKMEICRDLHCRQDGLPWTSHPALEGTECGANMWCRGGSCEARSSRQGSYSALKSWPSENVPEATHEKIIRHEPNRIPSLLHDYNPLGNELPGSSSNWGEWSEPSACESGCLYGQSRRLLEGSTGLRTFNRSCLNFPSRCMGRDRRFVTCNTPQCHKVPVQTIGDFASQVCMQARKSDPDLTGEGQQLSTTLDGSCKIFCRTKNNGTKSRRWTFPDGTTCQSKQHNPEDITYCISGRCERFSCDNSTVNFFKMDSSFCQARSVRPTRDSSDQESRPQSTSQRYAERQEGIAHKNHYENEVAKRTPYGQGNHISAAPSPYKRRTYHKPYSPEISRPPPPASASLIALDRSSSSESEWVVHPGCHSNCMTDSKGVQGVTSRLTGVESIQLCSYRIQPCERLQTAAEFAEQTCARYRQKVRGLSGHGAQISASIDEPDRSCRVGCQDEFIKYRYYLVNGRNGHFPPGTRCSPVGKRYCVYGRCMEFGDDDLPLEKTHISLGQLRTRRKRSLPFNDLSNITETTGTVNLKQSLSDVSAENIEFTRPIHVSADELSSNSR</sequence>
<dbReference type="GO" id="GO:0031012">
    <property type="term" value="C:extracellular matrix"/>
    <property type="evidence" value="ECO:0007669"/>
    <property type="project" value="TreeGrafter"/>
</dbReference>
<feature type="compositionally biased region" description="Basic and acidic residues" evidence="9">
    <location>
        <begin position="135"/>
        <end position="148"/>
    </location>
</feature>
<keyword evidence="4 8" id="KW-0862">Zinc</keyword>
<dbReference type="Proteomes" id="UP001059596">
    <property type="component" value="Unassembled WGS sequence"/>
</dbReference>
<evidence type="ECO:0000256" key="2">
    <source>
        <dbReference type="ARBA" id="ARBA00022723"/>
    </source>
</evidence>
<dbReference type="InterPro" id="IPR001590">
    <property type="entry name" value="Peptidase_M12B"/>
</dbReference>
<dbReference type="Pfam" id="PF01421">
    <property type="entry name" value="Reprolysin"/>
    <property type="match status" value="1"/>
</dbReference>
<dbReference type="GO" id="GO:0046872">
    <property type="term" value="F:metal ion binding"/>
    <property type="evidence" value="ECO:0007669"/>
    <property type="project" value="UniProtKB-KW"/>
</dbReference>
<evidence type="ECO:0000259" key="11">
    <source>
        <dbReference type="PROSITE" id="PS50215"/>
    </source>
</evidence>
<feature type="compositionally biased region" description="Basic residues" evidence="9">
    <location>
        <begin position="302"/>
        <end position="326"/>
    </location>
</feature>
<gene>
    <name evidence="12" type="ORF">M5D96_009684</name>
</gene>
<keyword evidence="6" id="KW-1015">Disulfide bond</keyword>
<feature type="region of interest" description="Disordered" evidence="9">
    <location>
        <begin position="858"/>
        <end position="939"/>
    </location>
</feature>
<evidence type="ECO:0000256" key="1">
    <source>
        <dbReference type="ARBA" id="ARBA00022670"/>
    </source>
</evidence>
<feature type="compositionally biased region" description="Basic and acidic residues" evidence="9">
    <location>
        <begin position="862"/>
        <end position="871"/>
    </location>
</feature>
<feature type="binding site" evidence="8">
    <location>
        <position position="499"/>
    </location>
    <ligand>
        <name>Zn(2+)</name>
        <dbReference type="ChEBI" id="CHEBI:29105"/>
        <note>catalytic</note>
    </ligand>
</feature>
<proteinExistence type="predicted"/>
<keyword evidence="10" id="KW-0732">Signal</keyword>
<evidence type="ECO:0000256" key="8">
    <source>
        <dbReference type="PROSITE-ProRule" id="PRU00276"/>
    </source>
</evidence>
<dbReference type="Pfam" id="PF25379">
    <property type="entry name" value="Adt-1"/>
    <property type="match status" value="1"/>
</dbReference>
<evidence type="ECO:0000256" key="5">
    <source>
        <dbReference type="ARBA" id="ARBA00023049"/>
    </source>
</evidence>
<dbReference type="EMBL" id="JAMKOV010000012">
    <property type="protein sequence ID" value="KAI8037531.1"/>
    <property type="molecule type" value="Genomic_DNA"/>
</dbReference>
<evidence type="ECO:0000256" key="3">
    <source>
        <dbReference type="ARBA" id="ARBA00022801"/>
    </source>
</evidence>
<keyword evidence="2 8" id="KW-0479">Metal-binding</keyword>
<comment type="caution">
    <text evidence="12">The sequence shown here is derived from an EMBL/GenBank/DDBJ whole genome shotgun (WGS) entry which is preliminary data.</text>
</comment>
<accession>A0A9P9YIP5</accession>
<dbReference type="InterPro" id="IPR024079">
    <property type="entry name" value="MetalloPept_cat_dom_sf"/>
</dbReference>
<dbReference type="Gene3D" id="3.40.390.10">
    <property type="entry name" value="Collagenase (Catalytic Domain)"/>
    <property type="match status" value="1"/>
</dbReference>
<reference evidence="12" key="1">
    <citation type="journal article" date="2023" name="Genome Biol. Evol.">
        <title>Long-read-based Genome Assembly of Drosophila gunungcola Reveals Fewer Chemosensory Genes in Flower-breeding Species.</title>
        <authorList>
            <person name="Negi A."/>
            <person name="Liao B.Y."/>
            <person name="Yeh S.D."/>
        </authorList>
    </citation>
    <scope>NUCLEOTIDE SEQUENCE</scope>
    <source>
        <strain evidence="12">Sukarami</strain>
    </source>
</reference>
<dbReference type="PANTHER" id="PTHR13723">
    <property type="entry name" value="ADAMTS A DISINTEGRIN AND METALLOPROTEASE WITH THROMBOSPONDIN MOTIFS PROTEASE"/>
    <property type="match status" value="1"/>
</dbReference>
<feature type="chain" id="PRO_5040316801" description="Peptidase M12B domain-containing protein" evidence="10">
    <location>
        <begin position="31"/>
        <end position="1152"/>
    </location>
</feature>
<dbReference type="Pfam" id="PF17771">
    <property type="entry name" value="ADAMTS_CR_2"/>
    <property type="match status" value="1"/>
</dbReference>
<keyword evidence="5" id="KW-0482">Metalloprotease</keyword>
<feature type="active site" evidence="8">
    <location>
        <position position="500"/>
    </location>
</feature>
<dbReference type="SUPFAM" id="SSF55486">
    <property type="entry name" value="Metalloproteases ('zincins'), catalytic domain"/>
    <property type="match status" value="1"/>
</dbReference>
<evidence type="ECO:0000256" key="7">
    <source>
        <dbReference type="ARBA" id="ARBA00023180"/>
    </source>
</evidence>
<evidence type="ECO:0000313" key="13">
    <source>
        <dbReference type="Proteomes" id="UP001059596"/>
    </source>
</evidence>
<feature type="binding site" evidence="8">
    <location>
        <position position="509"/>
    </location>
    <ligand>
        <name>Zn(2+)</name>
        <dbReference type="ChEBI" id="CHEBI:29105"/>
        <note>catalytic</note>
    </ligand>
</feature>
<evidence type="ECO:0000313" key="12">
    <source>
        <dbReference type="EMBL" id="KAI8037531.1"/>
    </source>
</evidence>
<keyword evidence="7" id="KW-0325">Glycoprotein</keyword>
<feature type="signal peptide" evidence="10">
    <location>
        <begin position="1"/>
        <end position="30"/>
    </location>
</feature>
<keyword evidence="1" id="KW-0645">Protease</keyword>
<dbReference type="Gene3D" id="3.40.1620.60">
    <property type="match status" value="1"/>
</dbReference>
<evidence type="ECO:0000256" key="9">
    <source>
        <dbReference type="SAM" id="MobiDB-lite"/>
    </source>
</evidence>
<dbReference type="InterPro" id="IPR057401">
    <property type="entry name" value="Adt-1/2-like_dom"/>
</dbReference>
<dbReference type="InterPro" id="IPR050439">
    <property type="entry name" value="ADAMTS_ADAMTS-like"/>
</dbReference>
<dbReference type="PROSITE" id="PS50092">
    <property type="entry name" value="TSP1"/>
    <property type="match status" value="1"/>
</dbReference>